<dbReference type="RefSeq" id="WP_048182442.1">
    <property type="nucleotide sequence ID" value="NZ_JXOJ01000002.1"/>
</dbReference>
<dbReference type="AlphaFoldDB" id="A0A0H1R0A7"/>
<keyword evidence="2" id="KW-1185">Reference proteome</keyword>
<gene>
    <name evidence="1" type="ORF">SZ63_05635</name>
</gene>
<comment type="caution">
    <text evidence="1">The sequence shown here is derived from an EMBL/GenBank/DDBJ whole genome shotgun (WGS) entry which is preliminary data.</text>
</comment>
<organism evidence="1 2">
    <name type="scientific">Methanoculleus sediminis</name>
    <dbReference type="NCBI Taxonomy" id="1550566"/>
    <lineage>
        <taxon>Archaea</taxon>
        <taxon>Methanobacteriati</taxon>
        <taxon>Methanobacteriota</taxon>
        <taxon>Stenosarchaea group</taxon>
        <taxon>Methanomicrobia</taxon>
        <taxon>Methanomicrobiales</taxon>
        <taxon>Methanomicrobiaceae</taxon>
        <taxon>Methanoculleus</taxon>
    </lineage>
</organism>
<name>A0A0H1R0A7_9EURY</name>
<dbReference type="PATRIC" id="fig|1550566.3.peg.1214"/>
<dbReference type="OrthoDB" id="105760at2157"/>
<evidence type="ECO:0000313" key="2">
    <source>
        <dbReference type="Proteomes" id="UP000035301"/>
    </source>
</evidence>
<accession>A0A0H1R0A7</accession>
<reference evidence="1 2" key="1">
    <citation type="journal article" date="2015" name="Int. J. Syst. Evol. Microbiol.">
        <title>Methanoculleus sediminis sp. nov., a methanogen from sediments near a submarine mud volcano.</title>
        <authorList>
            <person name="Chen S.C."/>
            <person name="Chen M.F."/>
            <person name="Lai M.C."/>
            <person name="Weng C.Y."/>
            <person name="Wu S.Y."/>
            <person name="Lin S."/>
            <person name="Yang T.F."/>
            <person name="Chen P.C."/>
        </authorList>
    </citation>
    <scope>NUCLEOTIDE SEQUENCE [LARGE SCALE GENOMIC DNA]</scope>
    <source>
        <strain evidence="1 2">S3Fa</strain>
    </source>
</reference>
<sequence>MNDGTTSYSDREIINSWAVAEIGPGISRVLSAKGLMRPNADRCIGFFYVDHEDGITFRIHSLCRTGAGKPPEIVVNFENHGEGLILHSDEVGAYTLLSNDEANRLSLLEEQRWRIYYEPEPLQAVRKRADLDRFRAPGYFDDVSVILVSKDRELIPEGVWVRLEGQSDDGASFRGTLLNEPYSDFGVHEGDMVTVSFAEDEEGRFLVAEVESR</sequence>
<dbReference type="EMBL" id="JXOJ01000002">
    <property type="protein sequence ID" value="KLK88494.1"/>
    <property type="molecule type" value="Genomic_DNA"/>
</dbReference>
<dbReference type="Proteomes" id="UP000035301">
    <property type="component" value="Unassembled WGS sequence"/>
</dbReference>
<evidence type="ECO:0000313" key="1">
    <source>
        <dbReference type="EMBL" id="KLK88494.1"/>
    </source>
</evidence>
<proteinExistence type="predicted"/>
<protein>
    <submittedName>
        <fullName evidence="1">Uncharacterized protein</fullName>
    </submittedName>
</protein>